<protein>
    <recommendedName>
        <fullName evidence="8">Capsid protein</fullName>
    </recommendedName>
</protein>
<evidence type="ECO:0000259" key="5">
    <source>
        <dbReference type="Pfam" id="PF08762"/>
    </source>
</evidence>
<name>A0A221LFJ9_9VIRU</name>
<feature type="domain" description="Picornavirus capsid" evidence="4">
    <location>
        <begin position="138"/>
        <end position="261"/>
    </location>
</feature>
<dbReference type="Pfam" id="PF00073">
    <property type="entry name" value="Rhv"/>
    <property type="match status" value="1"/>
</dbReference>
<evidence type="ECO:0000256" key="3">
    <source>
        <dbReference type="ARBA" id="ARBA00022844"/>
    </source>
</evidence>
<dbReference type="CDD" id="cd00205">
    <property type="entry name" value="rhv_like"/>
    <property type="match status" value="2"/>
</dbReference>
<accession>A0A221LFJ9</accession>
<evidence type="ECO:0000259" key="4">
    <source>
        <dbReference type="Pfam" id="PF00073"/>
    </source>
</evidence>
<dbReference type="GO" id="GO:0019028">
    <property type="term" value="C:viral capsid"/>
    <property type="evidence" value="ECO:0007669"/>
    <property type="project" value="UniProtKB-KW"/>
</dbReference>
<proteinExistence type="predicted"/>
<evidence type="ECO:0000256" key="1">
    <source>
        <dbReference type="ARBA" id="ARBA00004328"/>
    </source>
</evidence>
<dbReference type="Pfam" id="PF08762">
    <property type="entry name" value="CRPV_capsid"/>
    <property type="match status" value="1"/>
</dbReference>
<dbReference type="SUPFAM" id="SSF88633">
    <property type="entry name" value="Positive stranded ssRNA viruses"/>
    <property type="match status" value="3"/>
</dbReference>
<evidence type="ECO:0000259" key="6">
    <source>
        <dbReference type="Pfam" id="PF11492"/>
    </source>
</evidence>
<keyword evidence="3" id="KW-0946">Virion</keyword>
<dbReference type="InterPro" id="IPR033703">
    <property type="entry name" value="Rhv-like"/>
</dbReference>
<comment type="subcellular location">
    <subcellularLocation>
        <location evidence="1">Virion</location>
    </subcellularLocation>
</comment>
<dbReference type="Gene3D" id="2.60.120.20">
    <property type="match status" value="3"/>
</dbReference>
<dbReference type="EMBL" id="MF190023">
    <property type="protein sequence ID" value="ASM94060.1"/>
    <property type="molecule type" value="Genomic_RNA"/>
</dbReference>
<evidence type="ECO:0000313" key="7">
    <source>
        <dbReference type="EMBL" id="ASM94060.1"/>
    </source>
</evidence>
<reference evidence="7" key="1">
    <citation type="submission" date="2017-05" db="EMBL/GenBank/DDBJ databases">
        <title>New viruses from a metagenomic survey of invertebrates and Fucus.</title>
        <authorList>
            <person name="Waldron F.M."/>
            <person name="Obbard D.J."/>
        </authorList>
    </citation>
    <scope>NUCLEOTIDE SEQUENCE</scope>
    <source>
        <strain evidence="7">X60</strain>
    </source>
</reference>
<dbReference type="InterPro" id="IPR024343">
    <property type="entry name" value="VP4_dicistrovir"/>
</dbReference>
<organism evidence="7">
    <name type="scientific">Barns Ness breadcrumb sponge aquatic picorna-like virus 5</name>
    <dbReference type="NCBI Taxonomy" id="2021881"/>
    <lineage>
        <taxon>Viruses</taxon>
        <taxon>Riboviria</taxon>
        <taxon>Orthornavirae</taxon>
        <taxon>Pisuviricota</taxon>
        <taxon>Pisoniviricetes</taxon>
        <taxon>Picornavirales</taxon>
    </lineage>
</organism>
<feature type="domain" description="Capsid protein VP4 dicistrovirus" evidence="6">
    <location>
        <begin position="324"/>
        <end position="377"/>
    </location>
</feature>
<dbReference type="InterPro" id="IPR001676">
    <property type="entry name" value="Picornavirus_capsid"/>
</dbReference>
<evidence type="ECO:0000256" key="2">
    <source>
        <dbReference type="ARBA" id="ARBA00022561"/>
    </source>
</evidence>
<dbReference type="InterPro" id="IPR014872">
    <property type="entry name" value="Dicistrovirus_capsid-polyPr_C"/>
</dbReference>
<feature type="domain" description="Dicistrovirus capsid-polyprotein C-terminal" evidence="5">
    <location>
        <begin position="683"/>
        <end position="908"/>
    </location>
</feature>
<dbReference type="GO" id="GO:0005198">
    <property type="term" value="F:structural molecule activity"/>
    <property type="evidence" value="ECO:0007669"/>
    <property type="project" value="InterPro"/>
</dbReference>
<dbReference type="InterPro" id="IPR029053">
    <property type="entry name" value="Viral_coat"/>
</dbReference>
<sequence>MMHTFVLLYIKCITSITQHPSALDLTMHNGEFQSPYTLETALVRIHQLEHDVARKYGHNRKLKRKLAELRTEYHKLQNSILPSQSATVNVSMAEENTKAQITTFADETAGWNTTVPTDPDPTFNLASNSDSDLGNFLCRPINVATYQWAVNQPLFETLKPWTEYLSNSFIRDKIQNFELLRMNLHMKVLISGTPFHYGRALVSYNPLNGYDEVTIERGLGTAFDVDLIGASQKPHIFLNPTLNSGGVLEMPYFYKDNYISLSDSLANVADKLGEVTFRSFGNLKHTDGGNPVTINVYLWATDVVLTMPTSRDLPVLTSQSGTMNSGDEYGQGIISKPASAVAKAAGVLKSIPLIAPYARATEIVATRVGDIARLFGYSRPAVITDPLLMKPLPVGNVSNIDAADAVYKLSLDSKNEVTIDPRVTGLEARDEMGVVDYVKRESYLTTFNWTSDAGPGDLLWNCRVAPDLFGTANYTTPTLRRELHMTPMCHMAQLFKFWQGSIKFRFQVVKSAYHKGRMLVRYDPRALGADVDYNTNYSRVIDIADAEDFEITIGWGQFQPWLECTEIDNNLNYSPTTRLSELFFRACNGVIELDVINELVSPSADSDISVNVYVSMCDDARFAQPDAQKVRNLSYFRHPDEAPGVLESQSGLVMEKNVDEPNSSMKLDTIASEAPSEDQTMNVYFGENVTSIRELIKRYVMTRYWTETYARLPGDFNAMELINKTFPYQQGYDPQGLDTETFGNYTFSNMHPINFFQSCYAGYRGAVRHKYLYHSAGNQISPIVLRADYEENPMGVWTRDNVVGADSGTLTKSATRDTWQGAAATGTLTNSGMEVEFPFYNRARIGYSRLISAQTLDCPTTKSNFVTGLDFAFNSTGNERLAFQQWTAAGEDFSFYFFTGVPIMYQYTEE</sequence>
<keyword evidence="2" id="KW-0167">Capsid protein</keyword>
<evidence type="ECO:0008006" key="8">
    <source>
        <dbReference type="Google" id="ProtNLM"/>
    </source>
</evidence>
<dbReference type="Pfam" id="PF11492">
    <property type="entry name" value="Dicistro_VP4"/>
    <property type="match status" value="1"/>
</dbReference>